<dbReference type="Proteomes" id="UP001159405">
    <property type="component" value="Unassembled WGS sequence"/>
</dbReference>
<keyword evidence="1" id="KW-0732">Signal</keyword>
<name>A0ABN8SH18_9CNID</name>
<evidence type="ECO:0000256" key="1">
    <source>
        <dbReference type="SAM" id="SignalP"/>
    </source>
</evidence>
<protein>
    <recommendedName>
        <fullName evidence="4">UPAR/Ly6 domain-containing protein</fullName>
    </recommendedName>
</protein>
<evidence type="ECO:0000313" key="2">
    <source>
        <dbReference type="EMBL" id="CAH3190176.1"/>
    </source>
</evidence>
<reference evidence="2 3" key="1">
    <citation type="submission" date="2022-05" db="EMBL/GenBank/DDBJ databases">
        <authorList>
            <consortium name="Genoscope - CEA"/>
            <person name="William W."/>
        </authorList>
    </citation>
    <scope>NUCLEOTIDE SEQUENCE [LARGE SCALE GENOMIC DNA]</scope>
</reference>
<dbReference type="InterPro" id="IPR045860">
    <property type="entry name" value="Snake_toxin-like_sf"/>
</dbReference>
<sequence length="113" mass="11772">HVVALQVLCSFLASLPHAEGISCYSCLEYPGSNQACSNPAIIQCGPYYDSCVAMNVTSNIMGIHSSAALKNCSISNPQCNSSYVCGLVNSSISQSSGTLLSCSLNCCYGDLCN</sequence>
<accession>A0ABN8SH18</accession>
<feature type="chain" id="PRO_5046374295" description="UPAR/Ly6 domain-containing protein" evidence="1">
    <location>
        <begin position="21"/>
        <end position="113"/>
    </location>
</feature>
<proteinExistence type="predicted"/>
<organism evidence="2 3">
    <name type="scientific">Porites lobata</name>
    <dbReference type="NCBI Taxonomy" id="104759"/>
    <lineage>
        <taxon>Eukaryota</taxon>
        <taxon>Metazoa</taxon>
        <taxon>Cnidaria</taxon>
        <taxon>Anthozoa</taxon>
        <taxon>Hexacorallia</taxon>
        <taxon>Scleractinia</taxon>
        <taxon>Fungiina</taxon>
        <taxon>Poritidae</taxon>
        <taxon>Porites</taxon>
    </lineage>
</organism>
<evidence type="ECO:0000313" key="3">
    <source>
        <dbReference type="Proteomes" id="UP001159405"/>
    </source>
</evidence>
<gene>
    <name evidence="2" type="ORF">PLOB_00046442</name>
</gene>
<feature type="non-terminal residue" evidence="2">
    <location>
        <position position="1"/>
    </location>
</feature>
<feature type="signal peptide" evidence="1">
    <location>
        <begin position="1"/>
        <end position="20"/>
    </location>
</feature>
<dbReference type="Gene3D" id="2.10.60.10">
    <property type="entry name" value="CD59"/>
    <property type="match status" value="1"/>
</dbReference>
<keyword evidence="3" id="KW-1185">Reference proteome</keyword>
<comment type="caution">
    <text evidence="2">The sequence shown here is derived from an EMBL/GenBank/DDBJ whole genome shotgun (WGS) entry which is preliminary data.</text>
</comment>
<dbReference type="EMBL" id="CALNXK010000822">
    <property type="protein sequence ID" value="CAH3190176.1"/>
    <property type="molecule type" value="Genomic_DNA"/>
</dbReference>
<feature type="non-terminal residue" evidence="2">
    <location>
        <position position="113"/>
    </location>
</feature>
<dbReference type="SUPFAM" id="SSF57302">
    <property type="entry name" value="Snake toxin-like"/>
    <property type="match status" value="1"/>
</dbReference>
<evidence type="ECO:0008006" key="4">
    <source>
        <dbReference type="Google" id="ProtNLM"/>
    </source>
</evidence>